<dbReference type="Proteomes" id="UP000306393">
    <property type="component" value="Unassembled WGS sequence"/>
</dbReference>
<protein>
    <submittedName>
        <fullName evidence="1">Uncharacterized protein</fullName>
    </submittedName>
</protein>
<name>A0A3Q8HJF9_9GAMM</name>
<accession>A0A3Q8HJF9</accession>
<evidence type="ECO:0000313" key="1">
    <source>
        <dbReference type="EMBL" id="TKJ83312.1"/>
    </source>
</evidence>
<reference evidence="1 2" key="1">
    <citation type="journal article" date="2019" name="Sci. Rep.">
        <title>Differences in resource use lead to coexistence of seed-transmitted microbial populations.</title>
        <authorList>
            <person name="Torres-Cortes G."/>
            <person name="Garcia B.J."/>
            <person name="Compant S."/>
            <person name="Rezki S."/>
            <person name="Jones P."/>
            <person name="Preveaux A."/>
            <person name="Briand M."/>
            <person name="Roulet A."/>
            <person name="Bouchez O."/>
            <person name="Jacobson D."/>
            <person name="Barret M."/>
        </authorList>
    </citation>
    <scope>NUCLEOTIDE SEQUENCE [LARGE SCALE GENOMIC DNA]</scope>
    <source>
        <strain evidence="1 2">CFBP13511</strain>
    </source>
</reference>
<dbReference type="EMBL" id="QGAC01000038">
    <property type="protein sequence ID" value="TKJ83312.1"/>
    <property type="molecule type" value="Genomic_DNA"/>
</dbReference>
<evidence type="ECO:0000313" key="2">
    <source>
        <dbReference type="Proteomes" id="UP000306393"/>
    </source>
</evidence>
<dbReference type="KEGG" id="epe:CI789_23125"/>
<proteinExistence type="predicted"/>
<sequence>MSRGHYTTELKTARSQRRKLVTMREKLTVMAGEWDGISGAQETEVEQLVVALDEHICRLDSDIDLWKNGGESEGCF</sequence>
<organism evidence="1 2">
    <name type="scientific">Erwinia persicina</name>
    <dbReference type="NCBI Taxonomy" id="55211"/>
    <lineage>
        <taxon>Bacteria</taxon>
        <taxon>Pseudomonadati</taxon>
        <taxon>Pseudomonadota</taxon>
        <taxon>Gammaproteobacteria</taxon>
        <taxon>Enterobacterales</taxon>
        <taxon>Erwiniaceae</taxon>
        <taxon>Erwinia</taxon>
    </lineage>
</organism>
<dbReference type="OrthoDB" id="6607604at2"/>
<dbReference type="AlphaFoldDB" id="A0A3Q8HJF9"/>
<gene>
    <name evidence="1" type="ORF">EpCFBP13511_22860</name>
</gene>
<dbReference type="RefSeq" id="WP_118666116.1">
    <property type="nucleotide sequence ID" value="NZ_CP022726.1"/>
</dbReference>
<comment type="caution">
    <text evidence="1">The sequence shown here is derived from an EMBL/GenBank/DDBJ whole genome shotgun (WGS) entry which is preliminary data.</text>
</comment>